<dbReference type="PROSITE" id="PS51257">
    <property type="entry name" value="PROKAR_LIPOPROTEIN"/>
    <property type="match status" value="1"/>
</dbReference>
<dbReference type="eggNOG" id="COG4676">
    <property type="taxonomic scope" value="Bacteria"/>
</dbReference>
<name>R9GN00_9SPHI</name>
<dbReference type="Proteomes" id="UP000014174">
    <property type="component" value="Unassembled WGS sequence"/>
</dbReference>
<comment type="caution">
    <text evidence="2">The sequence shown here is derived from an EMBL/GenBank/DDBJ whole genome shotgun (WGS) entry which is preliminary data.</text>
</comment>
<dbReference type="RefSeq" id="WP_016196963.1">
    <property type="nucleotide sequence ID" value="NZ_AQPN01000129.1"/>
</dbReference>
<reference evidence="2 3" key="1">
    <citation type="journal article" date="2013" name="Genome Announc.">
        <title>Draft Genome Sequence of Arcticibacter svalbardensis Strain MN12-7T, a Member of the Family Sphingobacteriaceae Isolated from an Arctic Soil Sample.</title>
        <authorList>
            <person name="Shivaji S."/>
            <person name="Ara S."/>
            <person name="Prasad S."/>
            <person name="Manasa B.P."/>
            <person name="Begum Z."/>
            <person name="Singh A."/>
            <person name="Kumar Pinnaka A."/>
        </authorList>
    </citation>
    <scope>NUCLEOTIDE SEQUENCE [LARGE SCALE GENOMIC DNA]</scope>
    <source>
        <strain evidence="2 3">MN12-7</strain>
    </source>
</reference>
<feature type="region of interest" description="Disordered" evidence="1">
    <location>
        <begin position="167"/>
        <end position="192"/>
    </location>
</feature>
<dbReference type="STRING" id="1150600.ADIARSV_3738"/>
<dbReference type="Gene3D" id="2.60.120.380">
    <property type="match status" value="1"/>
</dbReference>
<evidence type="ECO:0000313" key="3">
    <source>
        <dbReference type="Proteomes" id="UP000014174"/>
    </source>
</evidence>
<accession>R9GN00</accession>
<proteinExistence type="predicted"/>
<dbReference type="AlphaFoldDB" id="R9GN00"/>
<protein>
    <submittedName>
        <fullName evidence="2">Periplasmic copper-binding protein</fullName>
    </submittedName>
</protein>
<dbReference type="EMBL" id="AQPN01000129">
    <property type="protein sequence ID" value="EOR93098.1"/>
    <property type="molecule type" value="Genomic_DNA"/>
</dbReference>
<evidence type="ECO:0000313" key="2">
    <source>
        <dbReference type="EMBL" id="EOR93098.1"/>
    </source>
</evidence>
<dbReference type="OrthoDB" id="266279at2"/>
<feature type="compositionally biased region" description="Low complexity" evidence="1">
    <location>
        <begin position="167"/>
        <end position="176"/>
    </location>
</feature>
<keyword evidence="3" id="KW-1185">Reference proteome</keyword>
<evidence type="ECO:0000256" key="1">
    <source>
        <dbReference type="SAM" id="MobiDB-lite"/>
    </source>
</evidence>
<feature type="compositionally biased region" description="Polar residues" evidence="1">
    <location>
        <begin position="177"/>
        <end position="192"/>
    </location>
</feature>
<gene>
    <name evidence="2" type="ORF">ADIARSV_3738</name>
</gene>
<sequence length="468" mass="53143">MKKLIYIFILFGTLCSCKKDKKKDPEIPVVKDNLAINYYQTADTSQSEVPQFTIKNNKVQFTAFSSYEEGANKNIDKIYISDADSKMEWISLVNSKNQPEFLYSINTATNQKIPELYWIEHKSDNKVILRYYEYDWENRLGTLMYEADITNNDVSIIFDNTSNNNLSSSNENRSVNTATRSSGGKTAKSRSFPSPVLAFNNFNTHPSDDLDDDINDFLKKLKDLKELGIKASCKVSTMLNKPDKSLICKLGDLLDNYVNEQLFEDIAKVDEREQASESFDFESDNTNYNVEHFSDLDEIDNTDERHFNTFRDNLPSFNTFREWISNVLVTANTQLADLDDLSDSHGVIQIGLSWNTDNTDIDLHVVDPNGEEIYYHHPTSQSGGYLDRDDVDGFGPENIYWTENIPDGTYSVSVVYFGPEDGPLTDFTIKVINGLGVSKSFTGSLGYFNESGVPVTTFTKIGNQIIFN</sequence>
<organism evidence="2 3">
    <name type="scientific">Arcticibacter svalbardensis MN12-7</name>
    <dbReference type="NCBI Taxonomy" id="1150600"/>
    <lineage>
        <taxon>Bacteria</taxon>
        <taxon>Pseudomonadati</taxon>
        <taxon>Bacteroidota</taxon>
        <taxon>Sphingobacteriia</taxon>
        <taxon>Sphingobacteriales</taxon>
        <taxon>Sphingobacteriaceae</taxon>
        <taxon>Arcticibacter</taxon>
    </lineage>
</organism>